<dbReference type="SMART" id="SM00382">
    <property type="entry name" value="AAA"/>
    <property type="match status" value="1"/>
</dbReference>
<dbReference type="OrthoDB" id="9775135at2"/>
<accession>A0A366I494</accession>
<feature type="domain" description="ABC transporter" evidence="5">
    <location>
        <begin position="3"/>
        <end position="231"/>
    </location>
</feature>
<keyword evidence="2" id="KW-0813">Transport</keyword>
<dbReference type="PROSITE" id="PS50893">
    <property type="entry name" value="ABC_TRANSPORTER_2"/>
    <property type="match status" value="1"/>
</dbReference>
<evidence type="ECO:0000256" key="2">
    <source>
        <dbReference type="ARBA" id="ARBA00022448"/>
    </source>
</evidence>
<organism evidence="6 7">
    <name type="scientific">Alkalibaculum bacchi</name>
    <dbReference type="NCBI Taxonomy" id="645887"/>
    <lineage>
        <taxon>Bacteria</taxon>
        <taxon>Bacillati</taxon>
        <taxon>Bacillota</taxon>
        <taxon>Clostridia</taxon>
        <taxon>Eubacteriales</taxon>
        <taxon>Eubacteriaceae</taxon>
        <taxon>Alkalibaculum</taxon>
    </lineage>
</organism>
<evidence type="ECO:0000256" key="1">
    <source>
        <dbReference type="ARBA" id="ARBA00005417"/>
    </source>
</evidence>
<dbReference type="RefSeq" id="WP_113920917.1">
    <property type="nucleotide sequence ID" value="NZ_QNRX01000011.1"/>
</dbReference>
<comment type="similarity">
    <text evidence="1">Belongs to the ABC transporter superfamily.</text>
</comment>
<reference evidence="6 7" key="1">
    <citation type="submission" date="2018-06" db="EMBL/GenBank/DDBJ databases">
        <title>Genomic Encyclopedia of Type Strains, Phase IV (KMG-IV): sequencing the most valuable type-strain genomes for metagenomic binning, comparative biology and taxonomic classification.</title>
        <authorList>
            <person name="Goeker M."/>
        </authorList>
    </citation>
    <scope>NUCLEOTIDE SEQUENCE [LARGE SCALE GENOMIC DNA]</scope>
    <source>
        <strain evidence="6 7">DSM 22112</strain>
    </source>
</reference>
<dbReference type="SUPFAM" id="SSF52540">
    <property type="entry name" value="P-loop containing nucleoside triphosphate hydrolases"/>
    <property type="match status" value="1"/>
</dbReference>
<dbReference type="GO" id="GO:0016887">
    <property type="term" value="F:ATP hydrolysis activity"/>
    <property type="evidence" value="ECO:0007669"/>
    <property type="project" value="InterPro"/>
</dbReference>
<dbReference type="PROSITE" id="PS00211">
    <property type="entry name" value="ABC_TRANSPORTER_1"/>
    <property type="match status" value="1"/>
</dbReference>
<dbReference type="InterPro" id="IPR017871">
    <property type="entry name" value="ABC_transporter-like_CS"/>
</dbReference>
<evidence type="ECO:0000259" key="5">
    <source>
        <dbReference type="PROSITE" id="PS50893"/>
    </source>
</evidence>
<comment type="caution">
    <text evidence="6">The sequence shown here is derived from an EMBL/GenBank/DDBJ whole genome shotgun (WGS) entry which is preliminary data.</text>
</comment>
<dbReference type="InterPro" id="IPR027417">
    <property type="entry name" value="P-loop_NTPase"/>
</dbReference>
<keyword evidence="7" id="KW-1185">Reference proteome</keyword>
<dbReference type="GO" id="GO:0005524">
    <property type="term" value="F:ATP binding"/>
    <property type="evidence" value="ECO:0007669"/>
    <property type="project" value="UniProtKB-KW"/>
</dbReference>
<dbReference type="InterPro" id="IPR003439">
    <property type="entry name" value="ABC_transporter-like_ATP-bd"/>
</dbReference>
<dbReference type="InterPro" id="IPR003593">
    <property type="entry name" value="AAA+_ATPase"/>
</dbReference>
<protein>
    <submittedName>
        <fullName evidence="6">ABC-2 type transport system ATP-binding protein</fullName>
    </submittedName>
</protein>
<dbReference type="Proteomes" id="UP000253490">
    <property type="component" value="Unassembled WGS sequence"/>
</dbReference>
<keyword evidence="3" id="KW-0547">Nucleotide-binding</keyword>
<dbReference type="PANTHER" id="PTHR43335:SF2">
    <property type="entry name" value="ABC TRANSPORTER, ATP-BINDING PROTEIN"/>
    <property type="match status" value="1"/>
</dbReference>
<evidence type="ECO:0000256" key="4">
    <source>
        <dbReference type="ARBA" id="ARBA00022840"/>
    </source>
</evidence>
<dbReference type="AlphaFoldDB" id="A0A366I494"/>
<dbReference type="Pfam" id="PF00005">
    <property type="entry name" value="ABC_tran"/>
    <property type="match status" value="1"/>
</dbReference>
<dbReference type="EMBL" id="QNRX01000011">
    <property type="protein sequence ID" value="RBP62595.1"/>
    <property type="molecule type" value="Genomic_DNA"/>
</dbReference>
<keyword evidence="4 6" id="KW-0067">ATP-binding</keyword>
<gene>
    <name evidence="6" type="ORF">DES36_11125</name>
</gene>
<evidence type="ECO:0000256" key="3">
    <source>
        <dbReference type="ARBA" id="ARBA00022741"/>
    </source>
</evidence>
<sequence>MELTVENLYKNYGQKVALKGVSFVLGQGVYGLLGPNGSGKSTLMNILTGNVRATSGTVFWNGQNIAEMGKDYRKILGYVPQQQALYPDFTGMRFLSYIATLQGLKSKEAKERISYALDVVELSHVSSKKIRSYSGGMKQRLLIAQAILTDPKVLIMDEPTAGLDPKQRVLMRNLIVEIASDKVVLIATHVVSDIEWISKEILLLKEGSLIQKGNRDLLIRSIQEKIETSSKRNKKNVDLEDIYLYYFGE</sequence>
<name>A0A366I494_9FIRM</name>
<dbReference type="Gene3D" id="3.40.50.300">
    <property type="entry name" value="P-loop containing nucleotide triphosphate hydrolases"/>
    <property type="match status" value="1"/>
</dbReference>
<evidence type="ECO:0000313" key="7">
    <source>
        <dbReference type="Proteomes" id="UP000253490"/>
    </source>
</evidence>
<dbReference type="PANTHER" id="PTHR43335">
    <property type="entry name" value="ABC TRANSPORTER, ATP-BINDING PROTEIN"/>
    <property type="match status" value="1"/>
</dbReference>
<evidence type="ECO:0000313" key="6">
    <source>
        <dbReference type="EMBL" id="RBP62595.1"/>
    </source>
</evidence>
<proteinExistence type="inferred from homology"/>